<gene>
    <name evidence="1" type="ORF">PRUPE_1G468800</name>
</gene>
<reference evidence="1 2" key="1">
    <citation type="journal article" date="2013" name="Nat. Genet.">
        <title>The high-quality draft genome of peach (Prunus persica) identifies unique patterns of genetic diversity, domestication and genome evolution.</title>
        <authorList>
            <consortium name="International Peach Genome Initiative"/>
            <person name="Verde I."/>
            <person name="Abbott A.G."/>
            <person name="Scalabrin S."/>
            <person name="Jung S."/>
            <person name="Shu S."/>
            <person name="Marroni F."/>
            <person name="Zhebentyayeva T."/>
            <person name="Dettori M.T."/>
            <person name="Grimwood J."/>
            <person name="Cattonaro F."/>
            <person name="Zuccolo A."/>
            <person name="Rossini L."/>
            <person name="Jenkins J."/>
            <person name="Vendramin E."/>
            <person name="Meisel L.A."/>
            <person name="Decroocq V."/>
            <person name="Sosinski B."/>
            <person name="Prochnik S."/>
            <person name="Mitros T."/>
            <person name="Policriti A."/>
            <person name="Cipriani G."/>
            <person name="Dondini L."/>
            <person name="Ficklin S."/>
            <person name="Goodstein D.M."/>
            <person name="Xuan P."/>
            <person name="Del Fabbro C."/>
            <person name="Aramini V."/>
            <person name="Copetti D."/>
            <person name="Gonzalez S."/>
            <person name="Horner D.S."/>
            <person name="Falchi R."/>
            <person name="Lucas S."/>
            <person name="Mica E."/>
            <person name="Maldonado J."/>
            <person name="Lazzari B."/>
            <person name="Bielenberg D."/>
            <person name="Pirona R."/>
            <person name="Miculan M."/>
            <person name="Barakat A."/>
            <person name="Testolin R."/>
            <person name="Stella A."/>
            <person name="Tartarini S."/>
            <person name="Tonutti P."/>
            <person name="Arus P."/>
            <person name="Orellana A."/>
            <person name="Wells C."/>
            <person name="Main D."/>
            <person name="Vizzotto G."/>
            <person name="Silva H."/>
            <person name="Salamini F."/>
            <person name="Schmutz J."/>
            <person name="Morgante M."/>
            <person name="Rokhsar D.S."/>
        </authorList>
    </citation>
    <scope>NUCLEOTIDE SEQUENCE [LARGE SCALE GENOMIC DNA]</scope>
    <source>
        <strain evidence="2">cv. Nemared</strain>
    </source>
</reference>
<dbReference type="EMBL" id="CM007651">
    <property type="protein sequence ID" value="ONI34221.1"/>
    <property type="molecule type" value="Genomic_DNA"/>
</dbReference>
<sequence>MASLFSRKTEIENSTGVVLEIREVERGDESGGTLFATMQPKDCKVIKAKTFLDRSSYDGVPRTVHVSATTAKGTKTTMFLPAQFFANHERIIFKLDGEKLVAAEQKQSLESSSSGSRQNMG</sequence>
<dbReference type="AlphaFoldDB" id="A0A251RDV3"/>
<proteinExistence type="predicted"/>
<protein>
    <submittedName>
        <fullName evidence="1">Uncharacterized protein</fullName>
    </submittedName>
</protein>
<organism evidence="1 2">
    <name type="scientific">Prunus persica</name>
    <name type="common">Peach</name>
    <name type="synonym">Amygdalus persica</name>
    <dbReference type="NCBI Taxonomy" id="3760"/>
    <lineage>
        <taxon>Eukaryota</taxon>
        <taxon>Viridiplantae</taxon>
        <taxon>Streptophyta</taxon>
        <taxon>Embryophyta</taxon>
        <taxon>Tracheophyta</taxon>
        <taxon>Spermatophyta</taxon>
        <taxon>Magnoliopsida</taxon>
        <taxon>eudicotyledons</taxon>
        <taxon>Gunneridae</taxon>
        <taxon>Pentapetalae</taxon>
        <taxon>rosids</taxon>
        <taxon>fabids</taxon>
        <taxon>Rosales</taxon>
        <taxon>Rosaceae</taxon>
        <taxon>Amygdaloideae</taxon>
        <taxon>Amygdaleae</taxon>
        <taxon>Prunus</taxon>
    </lineage>
</organism>
<dbReference type="OrthoDB" id="10297472at2759"/>
<evidence type="ECO:0000313" key="1">
    <source>
        <dbReference type="EMBL" id="ONI34221.1"/>
    </source>
</evidence>
<keyword evidence="2" id="KW-1185">Reference proteome</keyword>
<dbReference type="Gramene" id="ONI34221">
    <property type="protein sequence ID" value="ONI34221"/>
    <property type="gene ID" value="PRUPE_1G468800"/>
</dbReference>
<dbReference type="Proteomes" id="UP000006882">
    <property type="component" value="Chromosome G1"/>
</dbReference>
<name>A0A251RDV3_PRUPE</name>
<accession>A0A251RDV3</accession>
<evidence type="ECO:0000313" key="2">
    <source>
        <dbReference type="Proteomes" id="UP000006882"/>
    </source>
</evidence>